<evidence type="ECO:0000313" key="1">
    <source>
        <dbReference type="EMBL" id="KAG0503942.1"/>
    </source>
</evidence>
<reference evidence="1 2" key="1">
    <citation type="journal article" date="2020" name="Nat. Food">
        <title>A phased Vanilla planifolia genome enables genetic improvement of flavour and production.</title>
        <authorList>
            <person name="Hasing T."/>
            <person name="Tang H."/>
            <person name="Brym M."/>
            <person name="Khazi F."/>
            <person name="Huang T."/>
            <person name="Chambers A.H."/>
        </authorList>
    </citation>
    <scope>NUCLEOTIDE SEQUENCE [LARGE SCALE GENOMIC DNA]</scope>
    <source>
        <tissue evidence="1">Leaf</tissue>
    </source>
</reference>
<sequence>MVLVSSDRVLGFEVECEETPASPFCVDLRQPCGLPKREEVETEHGRGAELLMDFAEVGGVVRGHGGRRVR</sequence>
<gene>
    <name evidence="1" type="ORF">HPP92_004014</name>
</gene>
<dbReference type="EMBL" id="JADCNM010000001">
    <property type="protein sequence ID" value="KAG0503942.1"/>
    <property type="molecule type" value="Genomic_DNA"/>
</dbReference>
<name>A0A835SHH5_VANPL</name>
<comment type="caution">
    <text evidence="1">The sequence shown here is derived from an EMBL/GenBank/DDBJ whole genome shotgun (WGS) entry which is preliminary data.</text>
</comment>
<dbReference type="Proteomes" id="UP000639772">
    <property type="component" value="Chromosome 1"/>
</dbReference>
<organism evidence="1 2">
    <name type="scientific">Vanilla planifolia</name>
    <name type="common">Vanilla</name>
    <dbReference type="NCBI Taxonomy" id="51239"/>
    <lineage>
        <taxon>Eukaryota</taxon>
        <taxon>Viridiplantae</taxon>
        <taxon>Streptophyta</taxon>
        <taxon>Embryophyta</taxon>
        <taxon>Tracheophyta</taxon>
        <taxon>Spermatophyta</taxon>
        <taxon>Magnoliopsida</taxon>
        <taxon>Liliopsida</taxon>
        <taxon>Asparagales</taxon>
        <taxon>Orchidaceae</taxon>
        <taxon>Vanilloideae</taxon>
        <taxon>Vanilleae</taxon>
        <taxon>Vanilla</taxon>
    </lineage>
</organism>
<dbReference type="AlphaFoldDB" id="A0A835SHH5"/>
<accession>A0A835SHH5</accession>
<proteinExistence type="predicted"/>
<evidence type="ECO:0000313" key="2">
    <source>
        <dbReference type="Proteomes" id="UP000639772"/>
    </source>
</evidence>
<protein>
    <submittedName>
        <fullName evidence="1">Uncharacterized protein</fullName>
    </submittedName>
</protein>